<sequence>MPRFQKVFKKRKGKYYKRGNTINSKVITTDSKLNAHAGHAHDSFESCAKENKIPNLNESFFSFDESDSIQNAAKEAISENEGNKNIDVAVDGTWQKRGYISLNGVATVIIIDIGKVIDVDFLSKYCTCKNLPFYEKD</sequence>
<organism evidence="2 3">
    <name type="scientific">Trichonephila inaurata madagascariensis</name>
    <dbReference type="NCBI Taxonomy" id="2747483"/>
    <lineage>
        <taxon>Eukaryota</taxon>
        <taxon>Metazoa</taxon>
        <taxon>Ecdysozoa</taxon>
        <taxon>Arthropoda</taxon>
        <taxon>Chelicerata</taxon>
        <taxon>Arachnida</taxon>
        <taxon>Araneae</taxon>
        <taxon>Araneomorphae</taxon>
        <taxon>Entelegynae</taxon>
        <taxon>Araneoidea</taxon>
        <taxon>Nephilidae</taxon>
        <taxon>Trichonephila</taxon>
        <taxon>Trichonephila inaurata</taxon>
    </lineage>
</organism>
<proteinExistence type="predicted"/>
<protein>
    <recommendedName>
        <fullName evidence="1">Mutator-like transposase domain-containing protein</fullName>
    </recommendedName>
</protein>
<feature type="domain" description="Mutator-like transposase" evidence="1">
    <location>
        <begin position="73"/>
        <end position="128"/>
    </location>
</feature>
<dbReference type="AlphaFoldDB" id="A0A8X6YU40"/>
<dbReference type="Proteomes" id="UP000886998">
    <property type="component" value="Unassembled WGS sequence"/>
</dbReference>
<reference evidence="2" key="1">
    <citation type="submission" date="2020-08" db="EMBL/GenBank/DDBJ databases">
        <title>Multicomponent nature underlies the extraordinary mechanical properties of spider dragline silk.</title>
        <authorList>
            <person name="Kono N."/>
            <person name="Nakamura H."/>
            <person name="Mori M."/>
            <person name="Yoshida Y."/>
            <person name="Ohtoshi R."/>
            <person name="Malay A.D."/>
            <person name="Moran D.A.P."/>
            <person name="Tomita M."/>
            <person name="Numata K."/>
            <person name="Arakawa K."/>
        </authorList>
    </citation>
    <scope>NUCLEOTIDE SEQUENCE</scope>
</reference>
<keyword evidence="3" id="KW-1185">Reference proteome</keyword>
<evidence type="ECO:0000313" key="3">
    <source>
        <dbReference type="Proteomes" id="UP000886998"/>
    </source>
</evidence>
<accession>A0A8X6YU40</accession>
<dbReference type="Pfam" id="PF20700">
    <property type="entry name" value="Mutator"/>
    <property type="match status" value="1"/>
</dbReference>
<evidence type="ECO:0000259" key="1">
    <source>
        <dbReference type="Pfam" id="PF20700"/>
    </source>
</evidence>
<comment type="caution">
    <text evidence="2">The sequence shown here is derived from an EMBL/GenBank/DDBJ whole genome shotgun (WGS) entry which is preliminary data.</text>
</comment>
<evidence type="ECO:0000313" key="2">
    <source>
        <dbReference type="EMBL" id="GFY77023.1"/>
    </source>
</evidence>
<dbReference type="EMBL" id="BMAV01022277">
    <property type="protein sequence ID" value="GFY77023.1"/>
    <property type="molecule type" value="Genomic_DNA"/>
</dbReference>
<gene>
    <name evidence="2" type="primary">AVEN_66331_1</name>
    <name evidence="2" type="ORF">TNIN_57861</name>
</gene>
<name>A0A8X6YU40_9ARAC</name>
<dbReference type="InterPro" id="IPR049012">
    <property type="entry name" value="Mutator_transp_dom"/>
</dbReference>
<dbReference type="OrthoDB" id="6427993at2759"/>